<dbReference type="PANTHER" id="PTHR43798">
    <property type="entry name" value="MONOACYLGLYCEROL LIPASE"/>
    <property type="match status" value="1"/>
</dbReference>
<dbReference type="PANTHER" id="PTHR43798:SF33">
    <property type="entry name" value="HYDROLASE, PUTATIVE (AFU_ORTHOLOGUE AFUA_2G14860)-RELATED"/>
    <property type="match status" value="1"/>
</dbReference>
<dbReference type="InterPro" id="IPR029058">
    <property type="entry name" value="AB_hydrolase_fold"/>
</dbReference>
<dbReference type="SUPFAM" id="SSF53474">
    <property type="entry name" value="alpha/beta-Hydrolases"/>
    <property type="match status" value="1"/>
</dbReference>
<evidence type="ECO:0000259" key="1">
    <source>
        <dbReference type="Pfam" id="PF12697"/>
    </source>
</evidence>
<dbReference type="GO" id="GO:0016020">
    <property type="term" value="C:membrane"/>
    <property type="evidence" value="ECO:0007669"/>
    <property type="project" value="TreeGrafter"/>
</dbReference>
<name>A0A381QR56_9ZZZZ</name>
<gene>
    <name evidence="2" type="ORF">METZ01_LOCUS34434</name>
</gene>
<accession>A0A381QR56</accession>
<reference evidence="2" key="1">
    <citation type="submission" date="2018-05" db="EMBL/GenBank/DDBJ databases">
        <authorList>
            <person name="Lanie J.A."/>
            <person name="Ng W.-L."/>
            <person name="Kazmierczak K.M."/>
            <person name="Andrzejewski T.M."/>
            <person name="Davidsen T.M."/>
            <person name="Wayne K.J."/>
            <person name="Tettelin H."/>
            <person name="Glass J.I."/>
            <person name="Rusch D."/>
            <person name="Podicherti R."/>
            <person name="Tsui H.-C.T."/>
            <person name="Winkler M.E."/>
        </authorList>
    </citation>
    <scope>NUCLEOTIDE SEQUENCE</scope>
</reference>
<organism evidence="2">
    <name type="scientific">marine metagenome</name>
    <dbReference type="NCBI Taxonomy" id="408172"/>
    <lineage>
        <taxon>unclassified sequences</taxon>
        <taxon>metagenomes</taxon>
        <taxon>ecological metagenomes</taxon>
    </lineage>
</organism>
<dbReference type="EMBL" id="UINC01001473">
    <property type="protein sequence ID" value="SUZ81580.1"/>
    <property type="molecule type" value="Genomic_DNA"/>
</dbReference>
<dbReference type="Pfam" id="PF12697">
    <property type="entry name" value="Abhydrolase_6"/>
    <property type="match status" value="1"/>
</dbReference>
<feature type="domain" description="AB hydrolase-1" evidence="1">
    <location>
        <begin position="27"/>
        <end position="251"/>
    </location>
</feature>
<evidence type="ECO:0000313" key="2">
    <source>
        <dbReference type="EMBL" id="SUZ81580.1"/>
    </source>
</evidence>
<sequence>MTSDTSTVVSLRGVDVPVVKQGSGPPVLVLHGGDGPLDRLPFAESLSGSFELMHPTHPGFGGTPIPEHFDSLQDLIFLYLDLIDSLDLKGPILMGFSMGGWLAAELAVISAGRFSKLVLVDSVGIKPGGPFDRDVADVFALPAEELLNAAWHDRSQAPDFAKMTDDELQTVAANRVAHGLYTWEPYMHNPKLRYRLHRIDIPTLLVWGENDGIVTTDYGAALRDLIPSASMSVISQAGHNPHIEQPGGFVARFMEFASS</sequence>
<dbReference type="PRINTS" id="PR00111">
    <property type="entry name" value="ABHYDROLASE"/>
</dbReference>
<dbReference type="AlphaFoldDB" id="A0A381QR56"/>
<dbReference type="Gene3D" id="3.40.50.1820">
    <property type="entry name" value="alpha/beta hydrolase"/>
    <property type="match status" value="1"/>
</dbReference>
<protein>
    <recommendedName>
        <fullName evidence="1">AB hydrolase-1 domain-containing protein</fullName>
    </recommendedName>
</protein>
<dbReference type="InterPro" id="IPR000073">
    <property type="entry name" value="AB_hydrolase_1"/>
</dbReference>
<dbReference type="InterPro" id="IPR050266">
    <property type="entry name" value="AB_hydrolase_sf"/>
</dbReference>
<proteinExistence type="predicted"/>